<evidence type="ECO:0000313" key="1">
    <source>
        <dbReference type="EMBL" id="VEN49760.1"/>
    </source>
</evidence>
<reference evidence="1 2" key="1">
    <citation type="submission" date="2019-01" db="EMBL/GenBank/DDBJ databases">
        <authorList>
            <person name="Sayadi A."/>
        </authorList>
    </citation>
    <scope>NUCLEOTIDE SEQUENCE [LARGE SCALE GENOMIC DNA]</scope>
</reference>
<sequence length="46" mass="5094">MTKCLLHTTLCADKLINICAGRLLGQNGKLFMHIGERRASYSNDGE</sequence>
<dbReference type="AlphaFoldDB" id="A0A653CPC8"/>
<evidence type="ECO:0000313" key="2">
    <source>
        <dbReference type="Proteomes" id="UP000410492"/>
    </source>
</evidence>
<organism evidence="1 2">
    <name type="scientific">Callosobruchus maculatus</name>
    <name type="common">Southern cowpea weevil</name>
    <name type="synonym">Pulse bruchid</name>
    <dbReference type="NCBI Taxonomy" id="64391"/>
    <lineage>
        <taxon>Eukaryota</taxon>
        <taxon>Metazoa</taxon>
        <taxon>Ecdysozoa</taxon>
        <taxon>Arthropoda</taxon>
        <taxon>Hexapoda</taxon>
        <taxon>Insecta</taxon>
        <taxon>Pterygota</taxon>
        <taxon>Neoptera</taxon>
        <taxon>Endopterygota</taxon>
        <taxon>Coleoptera</taxon>
        <taxon>Polyphaga</taxon>
        <taxon>Cucujiformia</taxon>
        <taxon>Chrysomeloidea</taxon>
        <taxon>Chrysomelidae</taxon>
        <taxon>Bruchinae</taxon>
        <taxon>Bruchini</taxon>
        <taxon>Callosobruchus</taxon>
    </lineage>
</organism>
<dbReference type="Proteomes" id="UP000410492">
    <property type="component" value="Unassembled WGS sequence"/>
</dbReference>
<protein>
    <submittedName>
        <fullName evidence="1">Uncharacterized protein</fullName>
    </submittedName>
</protein>
<name>A0A653CPC8_CALMS</name>
<keyword evidence="2" id="KW-1185">Reference proteome</keyword>
<proteinExistence type="predicted"/>
<dbReference type="EMBL" id="CAACVG010008425">
    <property type="protein sequence ID" value="VEN49760.1"/>
    <property type="molecule type" value="Genomic_DNA"/>
</dbReference>
<accession>A0A653CPC8</accession>
<gene>
    <name evidence="1" type="ORF">CALMAC_LOCUS10769</name>
</gene>